<comment type="caution">
    <text evidence="5">The sequence shown here is derived from an EMBL/GenBank/DDBJ whole genome shotgun (WGS) entry which is preliminary data.</text>
</comment>
<keyword evidence="2 3" id="KW-0175">Coiled coil</keyword>
<dbReference type="Proteomes" id="UP000886595">
    <property type="component" value="Unassembled WGS sequence"/>
</dbReference>
<accession>A0A8X7QQ26</accession>
<dbReference type="OrthoDB" id="1932291at2759"/>
<evidence type="ECO:0000256" key="4">
    <source>
        <dbReference type="SAM" id="MobiDB-lite"/>
    </source>
</evidence>
<feature type="compositionally biased region" description="Polar residues" evidence="4">
    <location>
        <begin position="136"/>
        <end position="148"/>
    </location>
</feature>
<organism evidence="5 6">
    <name type="scientific">Brassica carinata</name>
    <name type="common">Ethiopian mustard</name>
    <name type="synonym">Abyssinian cabbage</name>
    <dbReference type="NCBI Taxonomy" id="52824"/>
    <lineage>
        <taxon>Eukaryota</taxon>
        <taxon>Viridiplantae</taxon>
        <taxon>Streptophyta</taxon>
        <taxon>Embryophyta</taxon>
        <taxon>Tracheophyta</taxon>
        <taxon>Spermatophyta</taxon>
        <taxon>Magnoliopsida</taxon>
        <taxon>eudicotyledons</taxon>
        <taxon>Gunneridae</taxon>
        <taxon>Pentapetalae</taxon>
        <taxon>rosids</taxon>
        <taxon>malvids</taxon>
        <taxon>Brassicales</taxon>
        <taxon>Brassicaceae</taxon>
        <taxon>Brassiceae</taxon>
        <taxon>Brassica</taxon>
    </lineage>
</organism>
<proteinExistence type="inferred from homology"/>
<keyword evidence="6" id="KW-1185">Reference proteome</keyword>
<dbReference type="EMBL" id="JAAMPC010000012">
    <property type="protein sequence ID" value="KAG2274580.1"/>
    <property type="molecule type" value="Genomic_DNA"/>
</dbReference>
<feature type="region of interest" description="Disordered" evidence="4">
    <location>
        <begin position="134"/>
        <end position="154"/>
    </location>
</feature>
<sequence length="181" mass="20705">MREAEKSSQRAVRVTEQLDATQASNSAMETELDKLKARLVAKETELQFISDETDNVYLLLKNQKETDAEAEAELKQQREVIEKLKADLMDKETQLQIVSDKNETLKSEMGTELRELQVQSNQLREAAEKANAMLSAGNNNNQRNSSYSEDIDDEVQRKQGISLRRLVFGGRSRRNGWRLTE</sequence>
<dbReference type="AlphaFoldDB" id="A0A8X7QQ26"/>
<dbReference type="PANTHER" id="PTHR34224">
    <property type="entry name" value="INTERACTOR OF CONSTITUTIVE ACTIVE ROPS 2, CHLOROPLASTIC-RELATED"/>
    <property type="match status" value="1"/>
</dbReference>
<feature type="coiled-coil region" evidence="3">
    <location>
        <begin position="18"/>
        <end position="133"/>
    </location>
</feature>
<dbReference type="InterPro" id="IPR029688">
    <property type="entry name" value="ICR"/>
</dbReference>
<evidence type="ECO:0000313" key="5">
    <source>
        <dbReference type="EMBL" id="KAG2274580.1"/>
    </source>
</evidence>
<evidence type="ECO:0000256" key="1">
    <source>
        <dbReference type="ARBA" id="ARBA00009778"/>
    </source>
</evidence>
<comment type="similarity">
    <text evidence="1">Belongs to the ICR family.</text>
</comment>
<evidence type="ECO:0000256" key="2">
    <source>
        <dbReference type="ARBA" id="ARBA00023054"/>
    </source>
</evidence>
<protein>
    <submittedName>
        <fullName evidence="5">Uncharacterized protein</fullName>
    </submittedName>
</protein>
<dbReference type="PANTHER" id="PTHR34224:SF14">
    <property type="entry name" value="TRNA-INTRON LYASE"/>
    <property type="match status" value="1"/>
</dbReference>
<reference evidence="5 6" key="1">
    <citation type="submission" date="2020-02" db="EMBL/GenBank/DDBJ databases">
        <authorList>
            <person name="Ma Q."/>
            <person name="Huang Y."/>
            <person name="Song X."/>
            <person name="Pei D."/>
        </authorList>
    </citation>
    <scope>NUCLEOTIDE SEQUENCE [LARGE SCALE GENOMIC DNA]</scope>
    <source>
        <strain evidence="5">Sxm20200214</strain>
        <tissue evidence="5">Leaf</tissue>
    </source>
</reference>
<gene>
    <name evidence="5" type="ORF">Bca52824_057135</name>
</gene>
<name>A0A8X7QQ26_BRACI</name>
<evidence type="ECO:0000313" key="6">
    <source>
        <dbReference type="Proteomes" id="UP000886595"/>
    </source>
</evidence>
<evidence type="ECO:0000256" key="3">
    <source>
        <dbReference type="SAM" id="Coils"/>
    </source>
</evidence>